<dbReference type="OrthoDB" id="427480at2759"/>
<gene>
    <name evidence="4" type="ORF">CC85DRAFT_282089</name>
</gene>
<dbReference type="EMBL" id="KQ087179">
    <property type="protein sequence ID" value="KLT45950.1"/>
    <property type="molecule type" value="Genomic_DNA"/>
</dbReference>
<dbReference type="InterPro" id="IPR051130">
    <property type="entry name" value="Mito_struct-func_regulator"/>
</dbReference>
<evidence type="ECO:0000313" key="4">
    <source>
        <dbReference type="EMBL" id="KLT45950.1"/>
    </source>
</evidence>
<evidence type="ECO:0000313" key="5">
    <source>
        <dbReference type="Proteomes" id="UP000053611"/>
    </source>
</evidence>
<dbReference type="InterPro" id="IPR004147">
    <property type="entry name" value="ABC1_dom"/>
</dbReference>
<dbReference type="CDD" id="cd13969">
    <property type="entry name" value="ADCK1-like"/>
    <property type="match status" value="1"/>
</dbReference>
<protein>
    <submittedName>
        <fullName evidence="4">Mitochondrion protein</fullName>
    </submittedName>
</protein>
<feature type="domain" description="ABC1 atypical kinase-like" evidence="3">
    <location>
        <begin position="144"/>
        <end position="399"/>
    </location>
</feature>
<dbReference type="PANTHER" id="PTHR43173:SF37">
    <property type="entry name" value="ABC1 FAMILY PROTEIN C10F6.14C"/>
    <property type="match status" value="1"/>
</dbReference>
<dbReference type="Proteomes" id="UP000053611">
    <property type="component" value="Unassembled WGS sequence"/>
</dbReference>
<feature type="region of interest" description="Disordered" evidence="2">
    <location>
        <begin position="15"/>
        <end position="38"/>
    </location>
</feature>
<dbReference type="STRING" id="879819.A0A0J0XY32"/>
<organism evidence="4 5">
    <name type="scientific">Cutaneotrichosporon oleaginosum</name>
    <dbReference type="NCBI Taxonomy" id="879819"/>
    <lineage>
        <taxon>Eukaryota</taxon>
        <taxon>Fungi</taxon>
        <taxon>Dikarya</taxon>
        <taxon>Basidiomycota</taxon>
        <taxon>Agaricomycotina</taxon>
        <taxon>Tremellomycetes</taxon>
        <taxon>Trichosporonales</taxon>
        <taxon>Trichosporonaceae</taxon>
        <taxon>Cutaneotrichosporon</taxon>
    </lineage>
</organism>
<evidence type="ECO:0000256" key="2">
    <source>
        <dbReference type="SAM" id="MobiDB-lite"/>
    </source>
</evidence>
<dbReference type="SUPFAM" id="SSF56112">
    <property type="entry name" value="Protein kinase-like (PK-like)"/>
    <property type="match status" value="1"/>
</dbReference>
<feature type="compositionally biased region" description="Basic residues" evidence="2">
    <location>
        <begin position="16"/>
        <end position="27"/>
    </location>
</feature>
<dbReference type="InterPro" id="IPR011009">
    <property type="entry name" value="Kinase-like_dom_sf"/>
</dbReference>
<dbReference type="AlphaFoldDB" id="A0A0J0XY32"/>
<dbReference type="GeneID" id="28982456"/>
<dbReference type="PANTHER" id="PTHR43173">
    <property type="entry name" value="ABC1 FAMILY PROTEIN"/>
    <property type="match status" value="1"/>
</dbReference>
<evidence type="ECO:0000256" key="1">
    <source>
        <dbReference type="ARBA" id="ARBA00009670"/>
    </source>
</evidence>
<keyword evidence="5" id="KW-1185">Reference proteome</keyword>
<dbReference type="InterPro" id="IPR045307">
    <property type="entry name" value="ADCK1_dom"/>
</dbReference>
<dbReference type="Pfam" id="PF03109">
    <property type="entry name" value="ABC1"/>
    <property type="match status" value="1"/>
</dbReference>
<name>A0A0J0XY32_9TREE</name>
<proteinExistence type="inferred from homology"/>
<evidence type="ECO:0000259" key="3">
    <source>
        <dbReference type="Pfam" id="PF03109"/>
    </source>
</evidence>
<sequence length="584" mass="66344">MRTLVRPTTRASFPLRRLHTSAPRHPRSASSTVPPAKARRGRWRTAAFVALAGGGIYLFDRECNASALTRSLRTGYIGLLCTLDYKINFSPAKADKIDALHERVATRLRWVVDTNQGMYLKLGQAIGLQAALLPKPYREAFTHVFDKAPSVPYAEVVGVFRDDLGVDPMDVFEEFSHDALASASIAQVHKAKLRPELGDPDQLVAVKVQKPAIAKQMDWDLFSYRSLMWLAQKAFDLPLYFVADYVSAQMRLETSFMHEAANARRCAELVSQTPELRDDIYVPKVFGKAEGYPESDRVLVMEWVDGCRLNDKEQIQSWGLDLRDVMDLAISLNGAMTFTWGFLHCDPHPGNVLVRPHPVKKGKPQLVILDHGLYITLRRSFREEYATLWRSLFVLDLPTIDRISKSWGLGIDPNMFASAIFLKPTHVKKNPRRGPPPPPKTEYEIQMEVKAQFKALLESEQLIPRELIFVGRCQRMLQANNQLLGSPSERINITAAWAAKGYAEFAGSRALADIGLKRWLRDRYDSTVFRLTLWVIEWAFWWTSLKARFSKTTGSWEDRLQAQMERMAKEEFGIEIDGNTAFLG</sequence>
<accession>A0A0J0XY32</accession>
<comment type="similarity">
    <text evidence="1">Belongs to the protein kinase superfamily. ADCK protein kinase family.</text>
</comment>
<reference evidence="4 5" key="1">
    <citation type="submission" date="2015-03" db="EMBL/GenBank/DDBJ databases">
        <title>Genomics and transcriptomics of the oil-accumulating basidiomycete yeast T. oleaginosus allow insights into substrate utilization and the diverse evolutionary trajectories of mating systems in fungi.</title>
        <authorList>
            <consortium name="DOE Joint Genome Institute"/>
            <person name="Kourist R."/>
            <person name="Kracht O."/>
            <person name="Bracharz F."/>
            <person name="Lipzen A."/>
            <person name="Nolan M."/>
            <person name="Ohm R."/>
            <person name="Grigoriev I."/>
            <person name="Sun S."/>
            <person name="Heitman J."/>
            <person name="Bruck T."/>
            <person name="Nowrousian M."/>
        </authorList>
    </citation>
    <scope>NUCLEOTIDE SEQUENCE [LARGE SCALE GENOMIC DNA]</scope>
    <source>
        <strain evidence="4 5">IBC0246</strain>
    </source>
</reference>
<dbReference type="RefSeq" id="XP_018282441.1">
    <property type="nucleotide sequence ID" value="XM_018421853.1"/>
</dbReference>